<evidence type="ECO:0000259" key="2">
    <source>
        <dbReference type="PROSITE" id="PS51412"/>
    </source>
</evidence>
<dbReference type="RefSeq" id="XP_004828708.1">
    <property type="nucleotide sequence ID" value="XM_004828651.1"/>
</dbReference>
<dbReference type="AlphaFoldDB" id="L0ATR8"/>
<protein>
    <submittedName>
        <fullName evidence="3">MAC/Perforin domain containing protein</fullName>
    </submittedName>
</protein>
<reference evidence="3 4" key="1">
    <citation type="journal article" date="2012" name="BMC Genomics">
        <title>Comparative genomic analysis and phylogenetic position of Theileria equi.</title>
        <authorList>
            <person name="Kappmeyer L.S."/>
            <person name="Thiagarajan M."/>
            <person name="Herndon D.R."/>
            <person name="Ramsay J.D."/>
            <person name="Caler E."/>
            <person name="Djikeng A."/>
            <person name="Gillespie J.J."/>
            <person name="Lau A.O."/>
            <person name="Roalson E.H."/>
            <person name="Silva J.C."/>
            <person name="Silva M.G."/>
            <person name="Suarez C.E."/>
            <person name="Ueti M.W."/>
            <person name="Nene V.M."/>
            <person name="Mealey R.H."/>
            <person name="Knowles D.P."/>
            <person name="Brayton K.A."/>
        </authorList>
    </citation>
    <scope>NUCLEOTIDE SEQUENCE [LARGE SCALE GENOMIC DNA]</scope>
    <source>
        <strain evidence="3 4">WA</strain>
    </source>
</reference>
<dbReference type="GeneID" id="15803403"/>
<dbReference type="Pfam" id="PF01823">
    <property type="entry name" value="MACPF"/>
    <property type="match status" value="1"/>
</dbReference>
<sequence>MNVNLRLLYGFIIIKSAILISTENPQNPRRGLNKPRAVKTGIKRTNRHGSGINNAPIGNKRSNNGGLNHMSAENDKYATARTRQMRIKPSKEMNRSSNRNINHDISSIKGSSVKNTVRYNVSDRYRNRMTKNNAAPMGKKNRYSVGRIYGINFDDDDDNNNNNKKIRSIHAHNQMNKKRKKRFASENPESSGSLQNRMKDLAKKGGVKLGKMALSKGLGYAEKMLANETPENDSKDDNDDEEDYESLFKNEGDKKDTKEQKSTSKSNGRDKMEEYDEDFADSYTSEDILNGEDSESEKDQEESEDDEKSDESEEEEEEEDDDEEEEEWEEAEEDNFEAPDEPDEFQDDGIVGNQYKTPSGLEYLGAGYDLIKGNPLGDKLTLLDPGYRSNIIQMHWSKRFEGVSNSLKFLQPLGGWIRPYPSCHKVEMVTEIRSSDSLLKALSADANVSLVLPGDSLKFSASAKFKQLDNVSKSEDRKIYMNRSYCFKYVAGISTSLHWDFTLGFKSVISGLTPHFKGLDENSGCKPSVYLEDSTSDICKSSGVTGWMELFEIFGTHVATKIYLGGKIFSTLEVKKNQEEMFKNSGMDIKAILSSQLKDSGINSTVRVSVLKSDNNEEITLDTKKTTFVIGGDVYNYGKYMSFDKWAETVSDHSMPIKAEYTPIINFLDKSLEKAYNSAYIYYGKLILNSDD</sequence>
<evidence type="ECO:0000313" key="4">
    <source>
        <dbReference type="Proteomes" id="UP000031512"/>
    </source>
</evidence>
<dbReference type="InterPro" id="IPR020864">
    <property type="entry name" value="MACPF"/>
</dbReference>
<feature type="compositionally biased region" description="Acidic residues" evidence="1">
    <location>
        <begin position="289"/>
        <end position="347"/>
    </location>
</feature>
<name>L0ATR8_THEEQ</name>
<feature type="domain" description="MACPF" evidence="2">
    <location>
        <begin position="347"/>
        <end position="692"/>
    </location>
</feature>
<dbReference type="Proteomes" id="UP000031512">
    <property type="component" value="Chromosome 1"/>
</dbReference>
<feature type="compositionally biased region" description="Polar residues" evidence="1">
    <location>
        <begin position="187"/>
        <end position="196"/>
    </location>
</feature>
<feature type="compositionally biased region" description="Acidic residues" evidence="1">
    <location>
        <begin position="230"/>
        <end position="245"/>
    </location>
</feature>
<evidence type="ECO:0000256" key="1">
    <source>
        <dbReference type="SAM" id="MobiDB-lite"/>
    </source>
</evidence>
<feature type="region of interest" description="Disordered" evidence="1">
    <location>
        <begin position="44"/>
        <end position="71"/>
    </location>
</feature>
<dbReference type="KEGG" id="beq:BEWA_018870"/>
<evidence type="ECO:0000313" key="3">
    <source>
        <dbReference type="EMBL" id="AFZ79042.1"/>
    </source>
</evidence>
<feature type="compositionally biased region" description="Basic and acidic residues" evidence="1">
    <location>
        <begin position="246"/>
        <end position="272"/>
    </location>
</feature>
<dbReference type="OrthoDB" id="5954510at2759"/>
<proteinExistence type="predicted"/>
<feature type="region of interest" description="Disordered" evidence="1">
    <location>
        <begin position="227"/>
        <end position="350"/>
    </location>
</feature>
<dbReference type="eggNOG" id="ENOG502S7UT">
    <property type="taxonomic scope" value="Eukaryota"/>
</dbReference>
<keyword evidence="4" id="KW-1185">Reference proteome</keyword>
<dbReference type="VEuPathDB" id="PiroplasmaDB:BEWA_018870"/>
<accession>L0ATR8</accession>
<gene>
    <name evidence="3" type="ORF">BEWA_018870</name>
</gene>
<organism evidence="3 4">
    <name type="scientific">Theileria equi strain WA</name>
    <dbReference type="NCBI Taxonomy" id="1537102"/>
    <lineage>
        <taxon>Eukaryota</taxon>
        <taxon>Sar</taxon>
        <taxon>Alveolata</taxon>
        <taxon>Apicomplexa</taxon>
        <taxon>Aconoidasida</taxon>
        <taxon>Piroplasmida</taxon>
        <taxon>Theileriidae</taxon>
        <taxon>Theileria</taxon>
    </lineage>
</organism>
<feature type="region of interest" description="Disordered" evidence="1">
    <location>
        <begin position="153"/>
        <end position="197"/>
    </location>
</feature>
<dbReference type="STRING" id="1537102.L0ATR8"/>
<feature type="compositionally biased region" description="Basic residues" evidence="1">
    <location>
        <begin position="164"/>
        <end position="182"/>
    </location>
</feature>
<dbReference type="PROSITE" id="PS51412">
    <property type="entry name" value="MACPF_2"/>
    <property type="match status" value="1"/>
</dbReference>
<dbReference type="EMBL" id="CP001669">
    <property type="protein sequence ID" value="AFZ79042.1"/>
    <property type="molecule type" value="Genomic_DNA"/>
</dbReference>